<dbReference type="InterPro" id="IPR013736">
    <property type="entry name" value="Xaa-Pro_dipept_C"/>
</dbReference>
<dbReference type="SMART" id="SM00939">
    <property type="entry name" value="PepX_C"/>
    <property type="match status" value="1"/>
</dbReference>
<dbReference type="InterPro" id="IPR029058">
    <property type="entry name" value="AB_hydrolase_fold"/>
</dbReference>
<dbReference type="InterPro" id="IPR008979">
    <property type="entry name" value="Galactose-bd-like_sf"/>
</dbReference>
<dbReference type="Gene3D" id="3.40.50.1820">
    <property type="entry name" value="alpha/beta hydrolase"/>
    <property type="match status" value="1"/>
</dbReference>
<name>A0AA37JMZ4_9FIRM</name>
<dbReference type="SUPFAM" id="SSF53474">
    <property type="entry name" value="alpha/beta-Hydrolases"/>
    <property type="match status" value="1"/>
</dbReference>
<dbReference type="GO" id="GO:0008239">
    <property type="term" value="F:dipeptidyl-peptidase activity"/>
    <property type="evidence" value="ECO:0007669"/>
    <property type="project" value="InterPro"/>
</dbReference>
<organism evidence="3 4">
    <name type="scientific">Hungatella hathewayi</name>
    <dbReference type="NCBI Taxonomy" id="154046"/>
    <lineage>
        <taxon>Bacteria</taxon>
        <taxon>Bacillati</taxon>
        <taxon>Bacillota</taxon>
        <taxon>Clostridia</taxon>
        <taxon>Lachnospirales</taxon>
        <taxon>Lachnospiraceae</taxon>
        <taxon>Hungatella</taxon>
    </lineage>
</organism>
<evidence type="ECO:0000313" key="3">
    <source>
        <dbReference type="EMBL" id="GKH01821.1"/>
    </source>
</evidence>
<dbReference type="Gene3D" id="1.10.3020.10">
    <property type="entry name" value="alpha-amino acid ester hydrolase ( Helical cap domain)"/>
    <property type="match status" value="1"/>
</dbReference>
<evidence type="ECO:0000256" key="1">
    <source>
        <dbReference type="ARBA" id="ARBA00022801"/>
    </source>
</evidence>
<dbReference type="SUPFAM" id="SSF49785">
    <property type="entry name" value="Galactose-binding domain-like"/>
    <property type="match status" value="1"/>
</dbReference>
<dbReference type="InterPro" id="IPR000383">
    <property type="entry name" value="Xaa-Pro-like_dom"/>
</dbReference>
<dbReference type="RefSeq" id="WP_148510455.1">
    <property type="nucleotide sequence ID" value="NZ_BQNJ01000001.1"/>
</dbReference>
<comment type="caution">
    <text evidence="3">The sequence shown here is derived from an EMBL/GenBank/DDBJ whole genome shotgun (WGS) entry which is preliminary data.</text>
</comment>
<sequence length="707" mass="79783">MKQWNFYFSGILYGIIRDQNGDGKELYHRTLDVFTNTFHPEEPLHNDDFYEVLCRRKLRDFFESLPEYEIHAKAGEERFTTAGGQVFTRRLSGHGASASGSYIQREVKFPLDLYLSDGKVYAVQMAGRDYTGVLVLNGMEEQTILKEWTADPVCAVHFAGTYMVPTADGEQLATDVYLPATTADGLQPEPAGGFSGPSLRVPAVLIRTPYGKHDGVEQYYRFVQRGYAVVVQDVRGREDSTGEWIPNYHEVEDGSDTLDWIADQPWSDGNVGMTGGSYLGYVQWAAAASGNPHLKAMLSSVCAGSPFIDLPRRGGCFTSGSMAWNFAMTEKRFREDRMVRSDWEEVLKLRPVRDMARKALGIDVPFLNEWLNHPDYDDFWRKANWRERSCGHVVPALVMSGWFDDNGMGTTEALELIDAFYPAGTYKVVLGPWKHSGNANYDIHGIFMGEHALRYDMDLLCFAWLDHFLKNEENGIETGAPVEYYTLGDNCWKHGKHWPLPEAVSTVWYLDREALTLCKPAIQESDSYDYDPESPAAHIIDVSENELEVPEDYTEEEKRSDILCYTTPVLDHDLTVTGDITAVLCLSSDCPDTDLFVRITDVDEAGTSIKLADGVIDVKYRNSFEKPEFMEPGQVYEVRIRTTKLSNTFKAGHRMRFTVTSSAKNFMFPNSNTENGFDSEVNRVAHNTIYRGGALASHILVPVEKDV</sequence>
<dbReference type="NCBIfam" id="TIGR00976">
    <property type="entry name" value="CocE_NonD"/>
    <property type="match status" value="1"/>
</dbReference>
<feature type="domain" description="Xaa-Pro dipeptidyl-peptidase C-terminal" evidence="2">
    <location>
        <begin position="462"/>
        <end position="700"/>
    </location>
</feature>
<protein>
    <submittedName>
        <fullName evidence="3">Esterase</fullName>
    </submittedName>
</protein>
<evidence type="ECO:0000313" key="4">
    <source>
        <dbReference type="Proteomes" id="UP001055091"/>
    </source>
</evidence>
<gene>
    <name evidence="3" type="ORF">CE91St55_38020</name>
</gene>
<keyword evidence="1" id="KW-0378">Hydrolase</keyword>
<dbReference type="AlphaFoldDB" id="A0AA37JMZ4"/>
<dbReference type="Gene3D" id="2.60.120.260">
    <property type="entry name" value="Galactose-binding domain-like"/>
    <property type="match status" value="1"/>
</dbReference>
<proteinExistence type="predicted"/>
<dbReference type="Pfam" id="PF08530">
    <property type="entry name" value="PepX_C"/>
    <property type="match status" value="1"/>
</dbReference>
<dbReference type="Proteomes" id="UP001055091">
    <property type="component" value="Unassembled WGS sequence"/>
</dbReference>
<reference evidence="3" key="1">
    <citation type="submission" date="2022-01" db="EMBL/GenBank/DDBJ databases">
        <title>Novel bile acid biosynthetic pathways are enriched in the microbiome of centenarians.</title>
        <authorList>
            <person name="Sato Y."/>
            <person name="Atarashi K."/>
            <person name="Plichta R.D."/>
            <person name="Arai Y."/>
            <person name="Sasajima S."/>
            <person name="Kearney M.S."/>
            <person name="Suda W."/>
            <person name="Takeshita K."/>
            <person name="Sasaki T."/>
            <person name="Okamoto S."/>
            <person name="Skelly N.A."/>
            <person name="Okamura Y."/>
            <person name="Vlamakis H."/>
            <person name="Li Y."/>
            <person name="Tanoue T."/>
            <person name="Takei H."/>
            <person name="Nittono H."/>
            <person name="Narushima S."/>
            <person name="Irie J."/>
            <person name="Itoh H."/>
            <person name="Moriya K."/>
            <person name="Sugiura Y."/>
            <person name="Suematsu M."/>
            <person name="Moritoki N."/>
            <person name="Shibata S."/>
            <person name="Littman R.D."/>
            <person name="Fischbach A.M."/>
            <person name="Uwamino Y."/>
            <person name="Inoue T."/>
            <person name="Honda A."/>
            <person name="Hattori M."/>
            <person name="Murai T."/>
            <person name="Xavier J.R."/>
            <person name="Hirose N."/>
            <person name="Honda K."/>
        </authorList>
    </citation>
    <scope>NUCLEOTIDE SEQUENCE</scope>
    <source>
        <strain evidence="3">CE91-St55</strain>
    </source>
</reference>
<accession>A0AA37JMZ4</accession>
<dbReference type="InterPro" id="IPR005674">
    <property type="entry name" value="CocE/Ser_esterase"/>
</dbReference>
<evidence type="ECO:0000259" key="2">
    <source>
        <dbReference type="SMART" id="SM00939"/>
    </source>
</evidence>
<dbReference type="EMBL" id="BQNJ01000001">
    <property type="protein sequence ID" value="GKH01821.1"/>
    <property type="molecule type" value="Genomic_DNA"/>
</dbReference>
<dbReference type="Pfam" id="PF02129">
    <property type="entry name" value="Peptidase_S15"/>
    <property type="match status" value="1"/>
</dbReference>